<keyword evidence="5" id="KW-0808">Transferase</keyword>
<keyword evidence="3" id="KW-0337">GPI-anchor biosynthesis</keyword>
<dbReference type="GO" id="GO:0000009">
    <property type="term" value="F:alpha-1,6-mannosyltransferase activity"/>
    <property type="evidence" value="ECO:0007669"/>
    <property type="project" value="InterPro"/>
</dbReference>
<keyword evidence="12" id="KW-1185">Reference proteome</keyword>
<proteinExistence type="predicted"/>
<feature type="transmembrane region" description="Helical" evidence="10">
    <location>
        <begin position="330"/>
        <end position="348"/>
    </location>
</feature>
<evidence type="ECO:0000256" key="7">
    <source>
        <dbReference type="ARBA" id="ARBA00022824"/>
    </source>
</evidence>
<evidence type="ECO:0000256" key="10">
    <source>
        <dbReference type="SAM" id="Phobius"/>
    </source>
</evidence>
<gene>
    <name evidence="11" type="ORF">FHS42_002482</name>
</gene>
<evidence type="ECO:0000256" key="3">
    <source>
        <dbReference type="ARBA" id="ARBA00022502"/>
    </source>
</evidence>
<organism evidence="11 12">
    <name type="scientific">Streptomyces zagrosensis</name>
    <dbReference type="NCBI Taxonomy" id="1042984"/>
    <lineage>
        <taxon>Bacteria</taxon>
        <taxon>Bacillati</taxon>
        <taxon>Actinomycetota</taxon>
        <taxon>Actinomycetes</taxon>
        <taxon>Kitasatosporales</taxon>
        <taxon>Streptomycetaceae</taxon>
        <taxon>Streptomyces</taxon>
    </lineage>
</organism>
<protein>
    <recommendedName>
        <fullName evidence="13">Integral membrane protein</fullName>
    </recommendedName>
</protein>
<feature type="transmembrane region" description="Helical" evidence="10">
    <location>
        <begin position="354"/>
        <end position="372"/>
    </location>
</feature>
<dbReference type="GO" id="GO:0006506">
    <property type="term" value="P:GPI anchor biosynthetic process"/>
    <property type="evidence" value="ECO:0007669"/>
    <property type="project" value="UniProtKB-UniPathway"/>
</dbReference>
<feature type="transmembrane region" description="Helical" evidence="10">
    <location>
        <begin position="191"/>
        <end position="224"/>
    </location>
</feature>
<keyword evidence="6 10" id="KW-0812">Transmembrane</keyword>
<feature type="transmembrane region" description="Helical" evidence="10">
    <location>
        <begin position="300"/>
        <end position="318"/>
    </location>
</feature>
<feature type="transmembrane region" description="Helical" evidence="10">
    <location>
        <begin position="118"/>
        <end position="138"/>
    </location>
</feature>
<dbReference type="Proteomes" id="UP000588098">
    <property type="component" value="Unassembled WGS sequence"/>
</dbReference>
<dbReference type="PANTHER" id="PTHR12468:SF2">
    <property type="entry name" value="GPI MANNOSYLTRANSFERASE 2"/>
    <property type="match status" value="1"/>
</dbReference>
<comment type="subcellular location">
    <subcellularLocation>
        <location evidence="1">Endoplasmic reticulum membrane</location>
        <topology evidence="1">Multi-pass membrane protein</topology>
    </subcellularLocation>
</comment>
<keyword evidence="9 10" id="KW-0472">Membrane</keyword>
<evidence type="ECO:0000256" key="1">
    <source>
        <dbReference type="ARBA" id="ARBA00004477"/>
    </source>
</evidence>
<evidence type="ECO:0000256" key="6">
    <source>
        <dbReference type="ARBA" id="ARBA00022692"/>
    </source>
</evidence>
<evidence type="ECO:0000256" key="9">
    <source>
        <dbReference type="ARBA" id="ARBA00023136"/>
    </source>
</evidence>
<sequence length="402" mass="43114">MSQTETHKVSTLSLSPPTPPRRHRVLAALTTAAPALLGYIAARLVGLAILFVAAPMAGKDALHLLCERWDSLWYQRVADGWYGYEVHLPNGSVHSDLAFFPMLPALERGLAELLPMRLATAGLAISWTASLAAAWGIYAVGARLHGRRTGVVLAVMWACYPTAYVQSMAYAETLFTATAAWTLYAVLTERWILAAPLTIVAGLTRPSAAALIAALTITVVVAVATERNEGLDWSAISHAHRRMLTGVALAPLGWLGYVVFVGVRQGDPLAYFAVQAEWGNSIDGGIALTEMVFEHLTSSAPLAGVGLVAVFTLLGWVMWRCVKQRQPLPVLIYTVAVVVISLIGSGYFTSRPRLMMPAFPLLLPAAVALVRWGNMRTWWTLSALAAASGAYGAFILLGSGPP</sequence>
<keyword evidence="4" id="KW-0328">Glycosyltransferase</keyword>
<evidence type="ECO:0000313" key="11">
    <source>
        <dbReference type="EMBL" id="MBB5935420.1"/>
    </source>
</evidence>
<dbReference type="GO" id="GO:0016020">
    <property type="term" value="C:membrane"/>
    <property type="evidence" value="ECO:0007669"/>
    <property type="project" value="GOC"/>
</dbReference>
<feature type="transmembrane region" description="Helical" evidence="10">
    <location>
        <begin position="150"/>
        <end position="171"/>
    </location>
</feature>
<keyword evidence="8 10" id="KW-1133">Transmembrane helix</keyword>
<evidence type="ECO:0000256" key="2">
    <source>
        <dbReference type="ARBA" id="ARBA00004687"/>
    </source>
</evidence>
<dbReference type="PANTHER" id="PTHR12468">
    <property type="entry name" value="GPI MANNOSYLTRANSFERASE 2"/>
    <property type="match status" value="1"/>
</dbReference>
<comment type="caution">
    <text evidence="11">The sequence shown here is derived from an EMBL/GenBank/DDBJ whole genome shotgun (WGS) entry which is preliminary data.</text>
</comment>
<evidence type="ECO:0008006" key="13">
    <source>
        <dbReference type="Google" id="ProtNLM"/>
    </source>
</evidence>
<name>A0A7W9Q885_9ACTN</name>
<dbReference type="UniPathway" id="UPA00196"/>
<feature type="transmembrane region" description="Helical" evidence="10">
    <location>
        <begin position="379"/>
        <end position="399"/>
    </location>
</feature>
<reference evidence="11 12" key="1">
    <citation type="submission" date="2020-08" db="EMBL/GenBank/DDBJ databases">
        <title>Genomic Encyclopedia of Type Strains, Phase III (KMG-III): the genomes of soil and plant-associated and newly described type strains.</title>
        <authorList>
            <person name="Whitman W."/>
        </authorList>
    </citation>
    <scope>NUCLEOTIDE SEQUENCE [LARGE SCALE GENOMIC DNA]</scope>
    <source>
        <strain evidence="11 12">CECT 8305</strain>
    </source>
</reference>
<evidence type="ECO:0000313" key="12">
    <source>
        <dbReference type="Proteomes" id="UP000588098"/>
    </source>
</evidence>
<dbReference type="InterPro" id="IPR007315">
    <property type="entry name" value="PIG-V/Gpi18"/>
</dbReference>
<dbReference type="AlphaFoldDB" id="A0A7W9Q885"/>
<evidence type="ECO:0000256" key="4">
    <source>
        <dbReference type="ARBA" id="ARBA00022676"/>
    </source>
</evidence>
<feature type="transmembrane region" description="Helical" evidence="10">
    <location>
        <begin position="244"/>
        <end position="263"/>
    </location>
</feature>
<dbReference type="EMBL" id="JACHJL010000005">
    <property type="protein sequence ID" value="MBB5935420.1"/>
    <property type="molecule type" value="Genomic_DNA"/>
</dbReference>
<comment type="pathway">
    <text evidence="2">Glycolipid biosynthesis; glycosylphosphatidylinositol-anchor biosynthesis.</text>
</comment>
<dbReference type="GO" id="GO:0004376">
    <property type="term" value="F:GPI mannosyltransferase activity"/>
    <property type="evidence" value="ECO:0007669"/>
    <property type="project" value="InterPro"/>
</dbReference>
<dbReference type="RefSeq" id="WP_184572398.1">
    <property type="nucleotide sequence ID" value="NZ_JACHJL010000005.1"/>
</dbReference>
<evidence type="ECO:0000256" key="8">
    <source>
        <dbReference type="ARBA" id="ARBA00022989"/>
    </source>
</evidence>
<feature type="transmembrane region" description="Helical" evidence="10">
    <location>
        <begin position="25"/>
        <end position="54"/>
    </location>
</feature>
<accession>A0A7W9Q885</accession>
<evidence type="ECO:0000256" key="5">
    <source>
        <dbReference type="ARBA" id="ARBA00022679"/>
    </source>
</evidence>
<keyword evidence="7" id="KW-0256">Endoplasmic reticulum</keyword>